<name>A0A5C3P495_9APHY</name>
<dbReference type="Proteomes" id="UP000308197">
    <property type="component" value="Unassembled WGS sequence"/>
</dbReference>
<sequence>MTGEGTEAALVTEQPVSAPVVDAQADVSGLAQILAAVSDCNNTSAHPSHSTSTEPEASTPAIGEQPTEREATTRRIGEQPTLELQQAISATQNSIGPEEPSLAAFEHPTVTLPAAVVARPEVSRPVVQVTTPLPELSTAARPGLRQAAEAAPDQCGTGTSVLRRVRFIPVSSNLAAIHQRAFRDLQLLKGRSSQQPTALLSSTPHSDTFAEDIQTEPGRAVTMLQNVAPTVRQCSTEAYDASADERDSQSSMSDLDLDGNTGLVRVPPVEEEEDEESAPGRRGSGPKPLPWVDPLIVEYVARRFPGRIARAQYLSRTPPPYGVAYRDVLRLRTIGGALADLGIGTGKGLRDSVIVNVHGIEVVIRPADVMVTLGMRPSTYRSVRSRLEKVQSVYTWLAQNKPMWEGRLGRNGEVPFEKRAYPAMVALFGPEELPNRRIIPAEPLPSGVHDALWEPCSTFVNWANVAIQRYGLVRRLTLPASPDFYDVAE</sequence>
<feature type="region of interest" description="Disordered" evidence="1">
    <location>
        <begin position="41"/>
        <end position="73"/>
    </location>
</feature>
<proteinExistence type="predicted"/>
<accession>A0A5C3P495</accession>
<dbReference type="EMBL" id="ML211314">
    <property type="protein sequence ID" value="TFK84476.1"/>
    <property type="molecule type" value="Genomic_DNA"/>
</dbReference>
<reference evidence="2 3" key="1">
    <citation type="journal article" date="2019" name="Nat. Ecol. Evol.">
        <title>Megaphylogeny resolves global patterns of mushroom evolution.</title>
        <authorList>
            <person name="Varga T."/>
            <person name="Krizsan K."/>
            <person name="Foldi C."/>
            <person name="Dima B."/>
            <person name="Sanchez-Garcia M."/>
            <person name="Sanchez-Ramirez S."/>
            <person name="Szollosi G.J."/>
            <person name="Szarkandi J.G."/>
            <person name="Papp V."/>
            <person name="Albert L."/>
            <person name="Andreopoulos W."/>
            <person name="Angelini C."/>
            <person name="Antonin V."/>
            <person name="Barry K.W."/>
            <person name="Bougher N.L."/>
            <person name="Buchanan P."/>
            <person name="Buyck B."/>
            <person name="Bense V."/>
            <person name="Catcheside P."/>
            <person name="Chovatia M."/>
            <person name="Cooper J."/>
            <person name="Damon W."/>
            <person name="Desjardin D."/>
            <person name="Finy P."/>
            <person name="Geml J."/>
            <person name="Haridas S."/>
            <person name="Hughes K."/>
            <person name="Justo A."/>
            <person name="Karasinski D."/>
            <person name="Kautmanova I."/>
            <person name="Kiss B."/>
            <person name="Kocsube S."/>
            <person name="Kotiranta H."/>
            <person name="LaButti K.M."/>
            <person name="Lechner B.E."/>
            <person name="Liimatainen K."/>
            <person name="Lipzen A."/>
            <person name="Lukacs Z."/>
            <person name="Mihaltcheva S."/>
            <person name="Morgado L.N."/>
            <person name="Niskanen T."/>
            <person name="Noordeloos M.E."/>
            <person name="Ohm R.A."/>
            <person name="Ortiz-Santana B."/>
            <person name="Ovrebo C."/>
            <person name="Racz N."/>
            <person name="Riley R."/>
            <person name="Savchenko A."/>
            <person name="Shiryaev A."/>
            <person name="Soop K."/>
            <person name="Spirin V."/>
            <person name="Szebenyi C."/>
            <person name="Tomsovsky M."/>
            <person name="Tulloss R.E."/>
            <person name="Uehling J."/>
            <person name="Grigoriev I.V."/>
            <person name="Vagvolgyi C."/>
            <person name="Papp T."/>
            <person name="Martin F.M."/>
            <person name="Miettinen O."/>
            <person name="Hibbett D.S."/>
            <person name="Nagy L.G."/>
        </authorList>
    </citation>
    <scope>NUCLEOTIDE SEQUENCE [LARGE SCALE GENOMIC DNA]</scope>
    <source>
        <strain evidence="2 3">HHB13444</strain>
    </source>
</reference>
<protein>
    <submittedName>
        <fullName evidence="2">Uncharacterized protein</fullName>
    </submittedName>
</protein>
<evidence type="ECO:0000256" key="1">
    <source>
        <dbReference type="SAM" id="MobiDB-lite"/>
    </source>
</evidence>
<organism evidence="2 3">
    <name type="scientific">Polyporus arcularius HHB13444</name>
    <dbReference type="NCBI Taxonomy" id="1314778"/>
    <lineage>
        <taxon>Eukaryota</taxon>
        <taxon>Fungi</taxon>
        <taxon>Dikarya</taxon>
        <taxon>Basidiomycota</taxon>
        <taxon>Agaricomycotina</taxon>
        <taxon>Agaricomycetes</taxon>
        <taxon>Polyporales</taxon>
        <taxon>Polyporaceae</taxon>
        <taxon>Polyporus</taxon>
    </lineage>
</organism>
<dbReference type="InParanoid" id="A0A5C3P495"/>
<feature type="region of interest" description="Disordered" evidence="1">
    <location>
        <begin position="237"/>
        <end position="287"/>
    </location>
</feature>
<gene>
    <name evidence="2" type="ORF">K466DRAFT_601969</name>
</gene>
<feature type="compositionally biased region" description="Polar residues" evidence="1">
    <location>
        <begin position="41"/>
        <end position="56"/>
    </location>
</feature>
<dbReference type="AlphaFoldDB" id="A0A5C3P495"/>
<keyword evidence="3" id="KW-1185">Reference proteome</keyword>
<evidence type="ECO:0000313" key="2">
    <source>
        <dbReference type="EMBL" id="TFK84476.1"/>
    </source>
</evidence>
<evidence type="ECO:0000313" key="3">
    <source>
        <dbReference type="Proteomes" id="UP000308197"/>
    </source>
</evidence>